<protein>
    <recommendedName>
        <fullName evidence="3">Maturase K</fullName>
    </recommendedName>
</protein>
<dbReference type="Proteomes" id="UP001162162">
    <property type="component" value="Unassembled WGS sequence"/>
</dbReference>
<sequence>MDPDFQEVFEDEDEQFFYFLEPLIKHSDWCLHQLLFLDCLMKQSSFPEHQPTLLIFLPKIRLLYYRSLLGIPAPVLPKMKPAYGKKITDHILLSLYGVDEDYSLSPPITTDTLTSSTDKLSLNQSSSNATMNTKLQIGLSVRG</sequence>
<proteinExistence type="predicted"/>
<comment type="caution">
    <text evidence="1">The sequence shown here is derived from an EMBL/GenBank/DDBJ whole genome shotgun (WGS) entry which is preliminary data.</text>
</comment>
<dbReference type="EMBL" id="JAPWTK010000013">
    <property type="protein sequence ID" value="KAJ8959352.1"/>
    <property type="molecule type" value="Genomic_DNA"/>
</dbReference>
<evidence type="ECO:0008006" key="3">
    <source>
        <dbReference type="Google" id="ProtNLM"/>
    </source>
</evidence>
<name>A0AAV8Z7A4_9CUCU</name>
<gene>
    <name evidence="1" type="ORF">NQ318_022038</name>
</gene>
<dbReference type="AlphaFoldDB" id="A0AAV8Z7A4"/>
<reference evidence="1" key="1">
    <citation type="journal article" date="2023" name="Insect Mol. Biol.">
        <title>Genome sequencing provides insights into the evolution of gene families encoding plant cell wall-degrading enzymes in longhorned beetles.</title>
        <authorList>
            <person name="Shin N.R."/>
            <person name="Okamura Y."/>
            <person name="Kirsch R."/>
            <person name="Pauchet Y."/>
        </authorList>
    </citation>
    <scope>NUCLEOTIDE SEQUENCE</scope>
    <source>
        <strain evidence="1">AMC_N1</strain>
    </source>
</reference>
<evidence type="ECO:0000313" key="1">
    <source>
        <dbReference type="EMBL" id="KAJ8959352.1"/>
    </source>
</evidence>
<keyword evidence="2" id="KW-1185">Reference proteome</keyword>
<organism evidence="1 2">
    <name type="scientific">Aromia moschata</name>
    <dbReference type="NCBI Taxonomy" id="1265417"/>
    <lineage>
        <taxon>Eukaryota</taxon>
        <taxon>Metazoa</taxon>
        <taxon>Ecdysozoa</taxon>
        <taxon>Arthropoda</taxon>
        <taxon>Hexapoda</taxon>
        <taxon>Insecta</taxon>
        <taxon>Pterygota</taxon>
        <taxon>Neoptera</taxon>
        <taxon>Endopterygota</taxon>
        <taxon>Coleoptera</taxon>
        <taxon>Polyphaga</taxon>
        <taxon>Cucujiformia</taxon>
        <taxon>Chrysomeloidea</taxon>
        <taxon>Cerambycidae</taxon>
        <taxon>Cerambycinae</taxon>
        <taxon>Callichromatini</taxon>
        <taxon>Aromia</taxon>
    </lineage>
</organism>
<evidence type="ECO:0000313" key="2">
    <source>
        <dbReference type="Proteomes" id="UP001162162"/>
    </source>
</evidence>
<accession>A0AAV8Z7A4</accession>